<protein>
    <recommendedName>
        <fullName evidence="5">DUF1343 domain-containing protein</fullName>
    </recommendedName>
</protein>
<accession>A0A916JNN1</accession>
<dbReference type="GO" id="GO:0033922">
    <property type="term" value="F:peptidoglycan beta-N-acetylmuramidase activity"/>
    <property type="evidence" value="ECO:0007669"/>
    <property type="project" value="InterPro"/>
</dbReference>
<dbReference type="Pfam" id="PF07075">
    <property type="entry name" value="NamZ_N"/>
    <property type="match status" value="1"/>
</dbReference>
<evidence type="ECO:0008006" key="5">
    <source>
        <dbReference type="Google" id="ProtNLM"/>
    </source>
</evidence>
<dbReference type="EMBL" id="OU015584">
    <property type="protein sequence ID" value="CAG5084270.1"/>
    <property type="molecule type" value="Genomic_DNA"/>
</dbReference>
<name>A0A916JNN1_9FLAO</name>
<sequence length="400" mass="45304">MKVLNSKWIGVELMVLLLCVLPLSIITQNFDRSIITGAERVEDYLPLLKDKKVGIVTNQTGIIKDVHLVDSLLSLEVDIVKVFAPEHGFRGKADAGEKVNDEVDEKTGLPILSLYGKKNRKPSVEKLIDVDVLVFDLQDVGARFYTYISTLHYVMEACAEQNKPLIILDRPNPNGFYVDGPVLKKGSESFIGMHPVPIVHGMTIGEYAQMINGEKWLKDGIQCPLTVVKCAHYKHSDLYELPVAPSPNLPNMAAVYLYPSLCLFEGTDVSVGRGTTKPFQQYGAPYLDSDYSFVPEPMFGAKHPKREGETCYGIDLQEFGLGYLLTYRKLYLNWLVSAYDQSDKNNFFRKDGFFTLLTGDPKFKQMIENGMNAQEVWRTFHEEAVVFKKEVRSKYLLYEE</sequence>
<evidence type="ECO:0000313" key="3">
    <source>
        <dbReference type="EMBL" id="CAG5084270.1"/>
    </source>
</evidence>
<proteinExistence type="predicted"/>
<gene>
    <name evidence="3" type="ORF">CRYO30217_02423</name>
</gene>
<dbReference type="Proteomes" id="UP000683507">
    <property type="component" value="Chromosome"/>
</dbReference>
<evidence type="ECO:0000259" key="1">
    <source>
        <dbReference type="Pfam" id="PF07075"/>
    </source>
</evidence>
<dbReference type="Pfam" id="PF20732">
    <property type="entry name" value="NamZ_C"/>
    <property type="match status" value="1"/>
</dbReference>
<feature type="domain" description="Peptidoglycan beta-N-acetylmuramidase NamZ N-terminal" evidence="1">
    <location>
        <begin position="53"/>
        <end position="252"/>
    </location>
</feature>
<keyword evidence="4" id="KW-1185">Reference proteome</keyword>
<dbReference type="AlphaFoldDB" id="A0A916JNN1"/>
<evidence type="ECO:0000313" key="4">
    <source>
        <dbReference type="Proteomes" id="UP000683507"/>
    </source>
</evidence>
<dbReference type="PIRSF" id="PIRSF016719">
    <property type="entry name" value="UCP016719"/>
    <property type="match status" value="1"/>
</dbReference>
<evidence type="ECO:0000259" key="2">
    <source>
        <dbReference type="Pfam" id="PF20732"/>
    </source>
</evidence>
<dbReference type="InterPro" id="IPR048502">
    <property type="entry name" value="NamZ_N"/>
</dbReference>
<dbReference type="Gene3D" id="3.90.1150.140">
    <property type="match status" value="1"/>
</dbReference>
<dbReference type="KEGG" id="ptan:CRYO30217_02423"/>
<reference evidence="3" key="1">
    <citation type="submission" date="2021-04" db="EMBL/GenBank/DDBJ databases">
        <authorList>
            <person name="Rodrigo-Torres L."/>
            <person name="Arahal R. D."/>
            <person name="Lucena T."/>
        </authorList>
    </citation>
    <scope>NUCLEOTIDE SEQUENCE</scope>
    <source>
        <strain evidence="3">AS29M-1</strain>
    </source>
</reference>
<organism evidence="3 4">
    <name type="scientific">Parvicella tangerina</name>
    <dbReference type="NCBI Taxonomy" id="2829795"/>
    <lineage>
        <taxon>Bacteria</taxon>
        <taxon>Pseudomonadati</taxon>
        <taxon>Bacteroidota</taxon>
        <taxon>Flavobacteriia</taxon>
        <taxon>Flavobacteriales</taxon>
        <taxon>Parvicellaceae</taxon>
        <taxon>Parvicella</taxon>
    </lineage>
</organism>
<dbReference type="PANTHER" id="PTHR42915:SF1">
    <property type="entry name" value="PEPTIDOGLYCAN BETA-N-ACETYLMURAMIDASE NAMZ"/>
    <property type="match status" value="1"/>
</dbReference>
<dbReference type="InterPro" id="IPR048503">
    <property type="entry name" value="NamZ_C"/>
</dbReference>
<dbReference type="RefSeq" id="WP_258542653.1">
    <property type="nucleotide sequence ID" value="NZ_OU015584.1"/>
</dbReference>
<dbReference type="Gene3D" id="3.40.50.12170">
    <property type="entry name" value="Uncharacterised protein PF07075, DUF1343"/>
    <property type="match status" value="1"/>
</dbReference>
<dbReference type="PANTHER" id="PTHR42915">
    <property type="entry name" value="HYPOTHETICAL 460 KDA PROTEIN IN FEUA-SIGW INTERGENIC REGION [PRECURSOR]"/>
    <property type="match status" value="1"/>
</dbReference>
<dbReference type="InterPro" id="IPR008302">
    <property type="entry name" value="NamZ"/>
</dbReference>
<feature type="domain" description="Peptidoglycan beta-N-acetylmuramidase NamZ C-terminal" evidence="2">
    <location>
        <begin position="256"/>
        <end position="398"/>
    </location>
</feature>